<dbReference type="SUPFAM" id="SSF50978">
    <property type="entry name" value="WD40 repeat-like"/>
    <property type="match status" value="1"/>
</dbReference>
<evidence type="ECO:0000256" key="11">
    <source>
        <dbReference type="PROSITE-ProRule" id="PRU01006"/>
    </source>
</evidence>
<dbReference type="GO" id="GO:0006886">
    <property type="term" value="P:intracellular protein transport"/>
    <property type="evidence" value="ECO:0007669"/>
    <property type="project" value="UniProtKB-UniRule"/>
</dbReference>
<evidence type="ECO:0000313" key="14">
    <source>
        <dbReference type="EMBL" id="SCW01174.1"/>
    </source>
</evidence>
<dbReference type="InterPro" id="IPR013083">
    <property type="entry name" value="Znf_RING/FYVE/PHD"/>
</dbReference>
<dbReference type="GO" id="GO:0061630">
    <property type="term" value="F:ubiquitin protein ligase activity"/>
    <property type="evidence" value="ECO:0007669"/>
    <property type="project" value="UniProtKB-EC"/>
</dbReference>
<evidence type="ECO:0000256" key="2">
    <source>
        <dbReference type="ARBA" id="ARBA00022448"/>
    </source>
</evidence>
<dbReference type="Pfam" id="PF23356">
    <property type="entry name" value="TPR_PEP5_VPS11"/>
    <property type="match status" value="1"/>
</dbReference>
<keyword evidence="9" id="KW-0808">Transferase</keyword>
<keyword evidence="9" id="KW-0833">Ubl conjugation pathway</keyword>
<dbReference type="InterPro" id="IPR024763">
    <property type="entry name" value="VPS11_C"/>
</dbReference>
<dbReference type="InterPro" id="IPR000547">
    <property type="entry name" value="Clathrin_H-chain/VPS_repeat"/>
</dbReference>
<evidence type="ECO:0000256" key="12">
    <source>
        <dbReference type="SAM" id="Coils"/>
    </source>
</evidence>
<organism evidence="14 15">
    <name type="scientific">Lachancea fermentati</name>
    <name type="common">Zygosaccharomyces fermentati</name>
    <dbReference type="NCBI Taxonomy" id="4955"/>
    <lineage>
        <taxon>Eukaryota</taxon>
        <taxon>Fungi</taxon>
        <taxon>Dikarya</taxon>
        <taxon>Ascomycota</taxon>
        <taxon>Saccharomycotina</taxon>
        <taxon>Saccharomycetes</taxon>
        <taxon>Saccharomycetales</taxon>
        <taxon>Saccharomycetaceae</taxon>
        <taxon>Lachancea</taxon>
    </lineage>
</organism>
<feature type="coiled-coil region" evidence="12">
    <location>
        <begin position="881"/>
        <end position="915"/>
    </location>
</feature>
<keyword evidence="15" id="KW-1185">Reference proteome</keyword>
<evidence type="ECO:0000256" key="10">
    <source>
        <dbReference type="PROSITE-ProRule" id="PRU00175"/>
    </source>
</evidence>
<dbReference type="GO" id="GO:0030897">
    <property type="term" value="C:HOPS complex"/>
    <property type="evidence" value="ECO:0007669"/>
    <property type="project" value="UniProtKB-UniRule"/>
</dbReference>
<dbReference type="InterPro" id="IPR057307">
    <property type="entry name" value="PEP5_VPS11_N"/>
</dbReference>
<keyword evidence="5" id="KW-0862">Zinc</keyword>
<comment type="similarity">
    <text evidence="1 9">Belongs to the VPS11 family.</text>
</comment>
<dbReference type="Pfam" id="PF12451">
    <property type="entry name" value="VPS11_C"/>
    <property type="match status" value="1"/>
</dbReference>
<evidence type="ECO:0000256" key="6">
    <source>
        <dbReference type="ARBA" id="ARBA00022927"/>
    </source>
</evidence>
<evidence type="ECO:0000259" key="13">
    <source>
        <dbReference type="PROSITE" id="PS50089"/>
    </source>
</evidence>
<feature type="repeat" description="CHCR" evidence="11">
    <location>
        <begin position="403"/>
        <end position="580"/>
    </location>
</feature>
<evidence type="ECO:0000256" key="8">
    <source>
        <dbReference type="ARBA" id="ARBA00029433"/>
    </source>
</evidence>
<dbReference type="SMART" id="SM00184">
    <property type="entry name" value="RING"/>
    <property type="match status" value="1"/>
</dbReference>
<proteinExistence type="inferred from homology"/>
<evidence type="ECO:0000256" key="9">
    <source>
        <dbReference type="PIRNR" id="PIRNR007860"/>
    </source>
</evidence>
<keyword evidence="7 9" id="KW-0472">Membrane</keyword>
<dbReference type="STRING" id="4955.A0A1G4MBN5"/>
<dbReference type="Pfam" id="PF23341">
    <property type="entry name" value="PEP5_VPS11_N"/>
    <property type="match status" value="1"/>
</dbReference>
<evidence type="ECO:0000256" key="7">
    <source>
        <dbReference type="ARBA" id="ARBA00023136"/>
    </source>
</evidence>
<dbReference type="PANTHER" id="PTHR23323:SF24">
    <property type="entry name" value="VACUOLAR PROTEIN SORTING-ASSOCIATED PROTEIN 11 HOMOLOG"/>
    <property type="match status" value="1"/>
</dbReference>
<dbReference type="AlphaFoldDB" id="A0A1G4MBN5"/>
<comment type="subcellular location">
    <subcellularLocation>
        <location evidence="8">Endomembrane system</location>
        <topology evidence="8">Peripheral membrane protein</topology>
        <orientation evidence="8">Cytoplasmic side</orientation>
    </subcellularLocation>
    <subcellularLocation>
        <location evidence="9">Vacuole membrane</location>
        <topology evidence="9">Peripheral membrane protein</topology>
        <orientation evidence="9">Cytoplasmic side</orientation>
    </subcellularLocation>
</comment>
<gene>
    <name evidence="14" type="ORF">LAFE_0D06722G</name>
</gene>
<evidence type="ECO:0000256" key="4">
    <source>
        <dbReference type="ARBA" id="ARBA00022771"/>
    </source>
</evidence>
<dbReference type="GO" id="GO:0007032">
    <property type="term" value="P:endosome organization"/>
    <property type="evidence" value="ECO:0007669"/>
    <property type="project" value="TreeGrafter"/>
</dbReference>
<feature type="domain" description="RING-type" evidence="13">
    <location>
        <begin position="928"/>
        <end position="972"/>
    </location>
</feature>
<dbReference type="InterPro" id="IPR036322">
    <property type="entry name" value="WD40_repeat_dom_sf"/>
</dbReference>
<dbReference type="EMBL" id="LT598492">
    <property type="protein sequence ID" value="SCW01174.1"/>
    <property type="molecule type" value="Genomic_DNA"/>
</dbReference>
<dbReference type="PANTHER" id="PTHR23323">
    <property type="entry name" value="VACUOLAR PROTEIN SORTING-ASSOCIATED PROTEIN"/>
    <property type="match status" value="1"/>
</dbReference>
<dbReference type="PROSITE" id="PS50089">
    <property type="entry name" value="ZF_RING_2"/>
    <property type="match status" value="1"/>
</dbReference>
<dbReference type="GO" id="GO:0006904">
    <property type="term" value="P:vesicle docking involved in exocytosis"/>
    <property type="evidence" value="ECO:0007669"/>
    <property type="project" value="TreeGrafter"/>
</dbReference>
<name>A0A1G4MBN5_LACFM</name>
<protein>
    <recommendedName>
        <fullName evidence="9">E3 ubiquitin-protein ligase PEP5</fullName>
        <ecNumber evidence="9">2.3.2.27</ecNumber>
    </recommendedName>
</protein>
<dbReference type="Proteomes" id="UP000190831">
    <property type="component" value="Chromosome D"/>
</dbReference>
<evidence type="ECO:0000256" key="1">
    <source>
        <dbReference type="ARBA" id="ARBA00007070"/>
    </source>
</evidence>
<dbReference type="PROSITE" id="PS50236">
    <property type="entry name" value="CHCR"/>
    <property type="match status" value="1"/>
</dbReference>
<dbReference type="GO" id="GO:0048284">
    <property type="term" value="P:organelle fusion"/>
    <property type="evidence" value="ECO:0007669"/>
    <property type="project" value="TreeGrafter"/>
</dbReference>
<dbReference type="Gene3D" id="2.130.10.10">
    <property type="entry name" value="YVTN repeat-like/Quinoprotein amine dehydrogenase"/>
    <property type="match status" value="1"/>
</dbReference>
<dbReference type="Gene3D" id="3.30.40.10">
    <property type="entry name" value="Zinc/RING finger domain, C3HC4 (zinc finger)"/>
    <property type="match status" value="1"/>
</dbReference>
<dbReference type="GO" id="GO:0008270">
    <property type="term" value="F:zinc ion binding"/>
    <property type="evidence" value="ECO:0007669"/>
    <property type="project" value="UniProtKB-KW"/>
</dbReference>
<dbReference type="InterPro" id="IPR057308">
    <property type="entry name" value="CHCR_PEP5_VPS11"/>
</dbReference>
<keyword evidence="4 10" id="KW-0863">Zinc-finger</keyword>
<dbReference type="OrthoDB" id="26184at2759"/>
<keyword evidence="2 9" id="KW-0813">Transport</keyword>
<keyword evidence="3" id="KW-0479">Metal-binding</keyword>
<sequence length="1029" mass="116717">MSFNSWRQFQFFENVPIKDPNLAGDSPLYSDPTLSAVSPSIENKLIIAVQARVIKLIDLNQSEMMMEFVAYPENFQITYLKGMRNNFVISVGEQLGLPCLIKLWKLDKRPTDEFDFHSMIEIKNGKNTSPVSAISISDDLTCIVIGFANGRIVLVRGDILHDRGSRQRVIYEDPTREPITSLFLDRECNSCFAATTSKIYVFSTTGRNSGMPDVTLSSDSGVDLNCSCLSVDKRELICCKKNSLDFYKPNGEKRSLIIDIPLKKRIHAIDEHNIAIVSGTEAPNQTALHVKPDSSNRLIILDTKNMFVTMNVLIASAVIDMFLTTYKRVTSLFLLTSDGTIHKINEKSIDDKLQIVQQKELFTIALELAKQNHLDEKKVQKIRKAYADHLYKNNLKTEAIEEYVKCLDVTETSEIISKFGIENTTSTTDVANLAYYLISMIKKGASNADHISLLLIALVKLKDKEGIDSFISHFSRSGRYLEEPEEEDNWDEDDETYFFSDLKLFDLGLTLKLLKDSGFPTQCYHLARKFSKDPTVIVDILLSTLNDAHSALRYIRSLPVDDTLRALLVFSKRLLDKLPNDTNILLIELFTGKYKPAKYDKLQRTADNKCENDTKKVFYSYKAFMNYMYNVTDKSNVPRVDDIPTYHPPKPALVFTSFINKPFEFLVFLEACLESYNEFQGFDYDKQLILTTLYDIYLSLAKDDAKERRADWKFKAAKVLDESKKLVTASGASEKSVTTGKSHTKAIDNSLMMLISHINDVDLYSTNDSVSKSNAEFANVDEKNLTDAFRSIILTSDSKTVLRFLEKFGAQENPLYVIALPYFLSSKSILKEIGGESALKEKVLKKIMELDLMPILDILQVVGSSNVATFGLVQELLIHHIEAEDEEIRNNQLLVESYQSELLEKSTKLDSLMDKDKPINMQMKNRACHMCHTMLALPIVYFKCGHAYHQRCLNEEESALADSEKLFRCPQCIVELEAAGNMMRAQNESTKQAELLKLALSKEENGKDRFKVITEFIGRGALETSKVIL</sequence>
<dbReference type="GO" id="GO:0033263">
    <property type="term" value="C:CORVET complex"/>
    <property type="evidence" value="ECO:0007669"/>
    <property type="project" value="UniProtKB-UniRule"/>
</dbReference>
<keyword evidence="6 9" id="KW-0653">Protein transport</keyword>
<dbReference type="OMA" id="ENENECP"/>
<accession>A0A1G4MBN5</accession>
<dbReference type="PIRSF" id="PIRSF007860">
    <property type="entry name" value="VPS11"/>
    <property type="match status" value="1"/>
</dbReference>
<dbReference type="InterPro" id="IPR016528">
    <property type="entry name" value="VPS11"/>
</dbReference>
<evidence type="ECO:0000256" key="3">
    <source>
        <dbReference type="ARBA" id="ARBA00022723"/>
    </source>
</evidence>
<dbReference type="GO" id="GO:0030674">
    <property type="term" value="F:protein-macromolecule adaptor activity"/>
    <property type="evidence" value="ECO:0007669"/>
    <property type="project" value="TreeGrafter"/>
</dbReference>
<dbReference type="GO" id="GO:0000329">
    <property type="term" value="C:fungal-type vacuole membrane"/>
    <property type="evidence" value="ECO:0007669"/>
    <property type="project" value="UniProtKB-UniRule"/>
</dbReference>
<dbReference type="SUPFAM" id="SSF57850">
    <property type="entry name" value="RING/U-box"/>
    <property type="match status" value="1"/>
</dbReference>
<keyword evidence="12" id="KW-0175">Coiled coil</keyword>
<dbReference type="InterPro" id="IPR001841">
    <property type="entry name" value="Znf_RING"/>
</dbReference>
<keyword evidence="9" id="KW-0926">Vacuole</keyword>
<comment type="subunit">
    <text evidence="9">Component of the homotypic vacuole fusion and vacuole protein sorting (HOPS) complex. Component of the class C core vacuole/endosome tethering (CORVET) complex.</text>
</comment>
<evidence type="ECO:0000313" key="15">
    <source>
        <dbReference type="Proteomes" id="UP000190831"/>
    </source>
</evidence>
<evidence type="ECO:0000256" key="5">
    <source>
        <dbReference type="ARBA" id="ARBA00022833"/>
    </source>
</evidence>
<dbReference type="GO" id="GO:0007033">
    <property type="term" value="P:vacuole organization"/>
    <property type="evidence" value="ECO:0007669"/>
    <property type="project" value="TreeGrafter"/>
</dbReference>
<dbReference type="EC" id="2.3.2.27" evidence="9"/>
<reference evidence="14 15" key="1">
    <citation type="submission" date="2016-03" db="EMBL/GenBank/DDBJ databases">
        <authorList>
            <person name="Devillers H."/>
        </authorList>
    </citation>
    <scope>NUCLEOTIDE SEQUENCE [LARGE SCALE GENOMIC DNA]</scope>
    <source>
        <strain evidence="14">CBS 6772</strain>
    </source>
</reference>
<comment type="catalytic activity">
    <reaction evidence="9">
        <text>S-ubiquitinyl-[E2 ubiquitin-conjugating enzyme]-L-cysteine + [acceptor protein]-L-lysine = [E2 ubiquitin-conjugating enzyme]-L-cysteine + N(6)-ubiquitinyl-[acceptor protein]-L-lysine.</text>
        <dbReference type="EC" id="2.3.2.27"/>
    </reaction>
</comment>
<dbReference type="InterPro" id="IPR015943">
    <property type="entry name" value="WD40/YVTN_repeat-like_dom_sf"/>
</dbReference>
<dbReference type="CDD" id="cd16688">
    <property type="entry name" value="RING-H2_Vps11"/>
    <property type="match status" value="1"/>
</dbReference>